<dbReference type="EMBL" id="KN293995">
    <property type="protein sequence ID" value="EEH39853.1"/>
    <property type="molecule type" value="Genomic_DNA"/>
</dbReference>
<dbReference type="SUPFAM" id="SSF51695">
    <property type="entry name" value="PLC-like phosphodiesterases"/>
    <property type="match status" value="1"/>
</dbReference>
<dbReference type="GO" id="GO:0006629">
    <property type="term" value="P:lipid metabolic process"/>
    <property type="evidence" value="ECO:0007669"/>
    <property type="project" value="InterPro"/>
</dbReference>
<dbReference type="RefSeq" id="XP_002796154.1">
    <property type="nucleotide sequence ID" value="XM_002796108.1"/>
</dbReference>
<dbReference type="eggNOG" id="ENOG502S5U7">
    <property type="taxonomic scope" value="Eukaryota"/>
</dbReference>
<feature type="chain" id="PRO_5002910319" evidence="1">
    <location>
        <begin position="24"/>
        <end position="327"/>
    </location>
</feature>
<dbReference type="VEuPathDB" id="FungiDB:PAAG_02042"/>
<keyword evidence="1" id="KW-0732">Signal</keyword>
<evidence type="ECO:0000313" key="3">
    <source>
        <dbReference type="Proteomes" id="UP000002059"/>
    </source>
</evidence>
<dbReference type="CDD" id="cd08576">
    <property type="entry name" value="GDPD_like_SMaseD_PLD"/>
    <property type="match status" value="1"/>
</dbReference>
<proteinExistence type="predicted"/>
<dbReference type="KEGG" id="pbl:PAAG_02042"/>
<dbReference type="GeneID" id="9099298"/>
<keyword evidence="3" id="KW-1185">Reference proteome</keyword>
<dbReference type="HOGENOM" id="CLU_059400_0_0_1"/>
<name>C1GU47_PARBA</name>
<dbReference type="GO" id="GO:0008081">
    <property type="term" value="F:phosphoric diester hydrolase activity"/>
    <property type="evidence" value="ECO:0007669"/>
    <property type="project" value="InterPro"/>
</dbReference>
<dbReference type="AlphaFoldDB" id="C1GU47"/>
<gene>
    <name evidence="2" type="ORF">PAAG_02042</name>
</gene>
<dbReference type="OrthoDB" id="4907280at2759"/>
<dbReference type="OMA" id="FVWFDIK"/>
<evidence type="ECO:0000256" key="1">
    <source>
        <dbReference type="SAM" id="SignalP"/>
    </source>
</evidence>
<protein>
    <submittedName>
        <fullName evidence="2">Phospholipase D</fullName>
    </submittedName>
</protein>
<sequence length="327" mass="37224">MQALTRTIYALFCLLLTIPITFGSPFQLEPRRRMLKKVTRIKQRRPTYAIAHMVLDRTGVKDAIKHGANALEIDVAAYKEGWWADHDTKAKSKGWSLENLFQVIAKENEHIAFVWLDLKTPDMCEGKNCNKKVLHPSKCKGNEKCSMKSLQGLTRKYLKPAGVRVLFGFYDKHHASSAAFDYIQKSLGDGEAVCLSGEANKVMEIFKKEGPKIKPKRRVMDYGWTELPNGFGDCNEKGKKTCAELKNGAKLRQRGDLQRVFAWTSRVGEGKYVNQLLDKASVDGIIYGFARTRYYHHKDTEKSSKDIIDHVKKSKSRYMATGADKPW</sequence>
<evidence type="ECO:0000313" key="2">
    <source>
        <dbReference type="EMBL" id="EEH39853.1"/>
    </source>
</evidence>
<dbReference type="Proteomes" id="UP000002059">
    <property type="component" value="Partially assembled WGS sequence"/>
</dbReference>
<reference evidence="2 3" key="1">
    <citation type="journal article" date="2011" name="PLoS Genet.">
        <title>Comparative genomic analysis of human fungal pathogens causing paracoccidioidomycosis.</title>
        <authorList>
            <person name="Desjardins C.A."/>
            <person name="Champion M.D."/>
            <person name="Holder J.W."/>
            <person name="Muszewska A."/>
            <person name="Goldberg J."/>
            <person name="Bailao A.M."/>
            <person name="Brigido M.M."/>
            <person name="Ferreira M.E."/>
            <person name="Garcia A.M."/>
            <person name="Grynberg M."/>
            <person name="Gujja S."/>
            <person name="Heiman D.I."/>
            <person name="Henn M.R."/>
            <person name="Kodira C.D."/>
            <person name="Leon-Narvaez H."/>
            <person name="Longo L.V."/>
            <person name="Ma L.J."/>
            <person name="Malavazi I."/>
            <person name="Matsuo A.L."/>
            <person name="Morais F.V."/>
            <person name="Pereira M."/>
            <person name="Rodriguez-Brito S."/>
            <person name="Sakthikumar S."/>
            <person name="Salem-Izacc S.M."/>
            <person name="Sykes S.M."/>
            <person name="Teixeira M.M."/>
            <person name="Vallejo M.C."/>
            <person name="Walter M.E."/>
            <person name="Yandava C."/>
            <person name="Young S."/>
            <person name="Zeng Q."/>
            <person name="Zucker J."/>
            <person name="Felipe M.S."/>
            <person name="Goldman G.H."/>
            <person name="Haas B.J."/>
            <person name="McEwen J.G."/>
            <person name="Nino-Vega G."/>
            <person name="Puccia R."/>
            <person name="San-Blas G."/>
            <person name="Soares C.M."/>
            <person name="Birren B.W."/>
            <person name="Cuomo C.A."/>
        </authorList>
    </citation>
    <scope>NUCLEOTIDE SEQUENCE [LARGE SCALE GENOMIC DNA]</scope>
    <source>
        <strain evidence="3">ATCC MYA-826 / Pb01</strain>
    </source>
</reference>
<dbReference type="Gene3D" id="3.20.20.190">
    <property type="entry name" value="Phosphatidylinositol (PI) phosphodiesterase"/>
    <property type="match status" value="1"/>
</dbReference>
<accession>C1GU47</accession>
<feature type="signal peptide" evidence="1">
    <location>
        <begin position="1"/>
        <end position="23"/>
    </location>
</feature>
<organism evidence="2 3">
    <name type="scientific">Paracoccidioides lutzii (strain ATCC MYA-826 / Pb01)</name>
    <name type="common">Paracoccidioides brasiliensis</name>
    <dbReference type="NCBI Taxonomy" id="502779"/>
    <lineage>
        <taxon>Eukaryota</taxon>
        <taxon>Fungi</taxon>
        <taxon>Dikarya</taxon>
        <taxon>Ascomycota</taxon>
        <taxon>Pezizomycotina</taxon>
        <taxon>Eurotiomycetes</taxon>
        <taxon>Eurotiomycetidae</taxon>
        <taxon>Onygenales</taxon>
        <taxon>Ajellomycetaceae</taxon>
        <taxon>Paracoccidioides</taxon>
    </lineage>
</organism>
<dbReference type="InterPro" id="IPR017946">
    <property type="entry name" value="PLC-like_Pdiesterase_TIM-brl"/>
</dbReference>